<protein>
    <submittedName>
        <fullName evidence="3">Uncharacterized protein</fullName>
    </submittedName>
</protein>
<evidence type="ECO:0000256" key="2">
    <source>
        <dbReference type="SAM" id="Phobius"/>
    </source>
</evidence>
<name>A0A139R3S3_9STRE</name>
<dbReference type="PATRIC" id="fig|315405.12.peg.960"/>
<reference evidence="3 4" key="1">
    <citation type="submission" date="2016-01" db="EMBL/GenBank/DDBJ databases">
        <title>Highly variable Streptococcus oralis are common among viridans streptococci isolated from primates.</title>
        <authorList>
            <person name="Denapaite D."/>
            <person name="Rieger M."/>
            <person name="Koendgen S."/>
            <person name="Brueckner R."/>
            <person name="Ochigava I."/>
            <person name="Kappeler P."/>
            <person name="Maetz-Rensing K."/>
            <person name="Leendertz F."/>
            <person name="Hakenbeck R."/>
        </authorList>
    </citation>
    <scope>NUCLEOTIDE SEQUENCE [LARGE SCALE GENOMIC DNA]</scope>
    <source>
        <strain evidence="3 4">DD03</strain>
    </source>
</reference>
<accession>A0A139R3S3</accession>
<dbReference type="EMBL" id="LQXV01000149">
    <property type="protein sequence ID" value="KXU09401.1"/>
    <property type="molecule type" value="Genomic_DNA"/>
</dbReference>
<keyword evidence="1" id="KW-0175">Coiled coil</keyword>
<organism evidence="3 4">
    <name type="scientific">Streptococcus gallolyticus</name>
    <dbReference type="NCBI Taxonomy" id="315405"/>
    <lineage>
        <taxon>Bacteria</taxon>
        <taxon>Bacillati</taxon>
        <taxon>Bacillota</taxon>
        <taxon>Bacilli</taxon>
        <taxon>Lactobacillales</taxon>
        <taxon>Streptococcaceae</taxon>
        <taxon>Streptococcus</taxon>
    </lineage>
</organism>
<keyword evidence="2" id="KW-1133">Transmembrane helix</keyword>
<dbReference type="RefSeq" id="WP_061459879.1">
    <property type="nucleotide sequence ID" value="NZ_KQ970571.1"/>
</dbReference>
<sequence>MFDDIRGAFKGISVVFVIALVIGTLIGLGYLNGAYYEHRKNEATISQLKSDLQDAKEQIKLLEENQTIIYYTDSWGGNYDY</sequence>
<evidence type="ECO:0000313" key="3">
    <source>
        <dbReference type="EMBL" id="KXU09401.1"/>
    </source>
</evidence>
<evidence type="ECO:0000256" key="1">
    <source>
        <dbReference type="SAM" id="Coils"/>
    </source>
</evidence>
<keyword evidence="2" id="KW-0472">Membrane</keyword>
<proteinExistence type="predicted"/>
<feature type="coiled-coil region" evidence="1">
    <location>
        <begin position="38"/>
        <end position="65"/>
    </location>
</feature>
<keyword evidence="2" id="KW-0812">Transmembrane</keyword>
<dbReference type="Proteomes" id="UP000071927">
    <property type="component" value="Unassembled WGS sequence"/>
</dbReference>
<gene>
    <name evidence="3" type="ORF">SGADD03_00806</name>
</gene>
<dbReference type="AlphaFoldDB" id="A0A139R3S3"/>
<comment type="caution">
    <text evidence="3">The sequence shown here is derived from an EMBL/GenBank/DDBJ whole genome shotgun (WGS) entry which is preliminary data.</text>
</comment>
<evidence type="ECO:0000313" key="4">
    <source>
        <dbReference type="Proteomes" id="UP000071927"/>
    </source>
</evidence>
<feature type="transmembrane region" description="Helical" evidence="2">
    <location>
        <begin position="12"/>
        <end position="31"/>
    </location>
</feature>